<gene>
    <name evidence="2" type="ORF">MCANUFG4_01551</name>
</gene>
<protein>
    <submittedName>
        <fullName evidence="2">Putative Lipoprotein, putative</fullName>
    </submittedName>
</protein>
<dbReference type="Proteomes" id="UP000006229">
    <property type="component" value="Unassembled WGS sequence"/>
</dbReference>
<dbReference type="EMBL" id="AJFU01000005">
    <property type="protein sequence ID" value="EIE41732.1"/>
    <property type="molecule type" value="Genomic_DNA"/>
</dbReference>
<organism evidence="2 3">
    <name type="scientific">Mycoplasmopsis canis UFG4</name>
    <dbReference type="NCBI Taxonomy" id="1131455"/>
    <lineage>
        <taxon>Bacteria</taxon>
        <taxon>Bacillati</taxon>
        <taxon>Mycoplasmatota</taxon>
        <taxon>Mycoplasmoidales</taxon>
        <taxon>Metamycoplasmataceae</taxon>
        <taxon>Mycoplasmopsis</taxon>
    </lineage>
</organism>
<sequence length="354" mass="41410">MKLKLLTKLIALSIIPSLGLVTSCSSSQNNKDTEKKEKEYKTFEAQFSNNILWTDWDYYNEFIERLNEIPQLPDEYKQVNVRVSKLQLNEVFERKYFEDQILAKINKINLKFKIDLTERTLLILDPKTSSDLKEVEKLLQKDFNNYYVNESWFVDVLKNKIKLAESGINKNDGKITLDSAQKNNKLNEYNEVVNEIKNFLNEHANISIDDEIKISEINQDTVKGWSLIIKLKSGNLESNSIKLDFKKPEAELTDEQIKDKNLSNSITKKVKLKINEYFDDSKLEGFFKFIRFLVLVDKNGLLNEKITDLIYNIVLDNIPYSEILPKFVLKALTSKLRPQIEKFVDKIVFLMRAK</sequence>
<evidence type="ECO:0000313" key="3">
    <source>
        <dbReference type="Proteomes" id="UP000006229"/>
    </source>
</evidence>
<keyword evidence="2" id="KW-0449">Lipoprotein</keyword>
<dbReference type="PATRIC" id="fig|1131455.3.peg.314"/>
<keyword evidence="1" id="KW-0732">Signal</keyword>
<reference evidence="2 3" key="1">
    <citation type="journal article" date="2012" name="J. Bacteriol.">
        <title>Genome annotation of five Mycoplasma canis strains.</title>
        <authorList>
            <person name="Brown D.R."/>
            <person name="May M."/>
            <person name="Michaels D.L."/>
            <person name="Barbet A.F."/>
        </authorList>
    </citation>
    <scope>NUCLEOTIDE SEQUENCE [LARGE SCALE GENOMIC DNA]</scope>
    <source>
        <strain evidence="2 3">UFG4</strain>
    </source>
</reference>
<keyword evidence="3" id="KW-1185">Reference proteome</keyword>
<dbReference type="OrthoDB" id="404081at2"/>
<proteinExistence type="predicted"/>
<feature type="signal peptide" evidence="1">
    <location>
        <begin position="1"/>
        <end position="27"/>
    </location>
</feature>
<dbReference type="AlphaFoldDB" id="I1A5G1"/>
<name>I1A5G1_9BACT</name>
<evidence type="ECO:0000256" key="1">
    <source>
        <dbReference type="SAM" id="SignalP"/>
    </source>
</evidence>
<dbReference type="PROSITE" id="PS51257">
    <property type="entry name" value="PROKAR_LIPOPROTEIN"/>
    <property type="match status" value="1"/>
</dbReference>
<evidence type="ECO:0000313" key="2">
    <source>
        <dbReference type="EMBL" id="EIE41732.1"/>
    </source>
</evidence>
<feature type="chain" id="PRO_5003636985" evidence="1">
    <location>
        <begin position="28"/>
        <end position="354"/>
    </location>
</feature>
<comment type="caution">
    <text evidence="2">The sequence shown here is derived from an EMBL/GenBank/DDBJ whole genome shotgun (WGS) entry which is preliminary data.</text>
</comment>
<accession>I1A5G1</accession>
<dbReference type="RefSeq" id="WP_004797106.1">
    <property type="nucleotide sequence ID" value="NZ_AJFU01000005.1"/>
</dbReference>